<accession>A0AC35U7Q1</accession>
<reference evidence="2" key="1">
    <citation type="submission" date="2016-11" db="UniProtKB">
        <authorList>
            <consortium name="WormBaseParasite"/>
        </authorList>
    </citation>
    <scope>IDENTIFICATION</scope>
    <source>
        <strain evidence="2">KR3021</strain>
    </source>
</reference>
<evidence type="ECO:0000313" key="1">
    <source>
        <dbReference type="Proteomes" id="UP000095286"/>
    </source>
</evidence>
<dbReference type="Proteomes" id="UP000095286">
    <property type="component" value="Unplaced"/>
</dbReference>
<protein>
    <submittedName>
        <fullName evidence="2">CCDC92 domain-containing protein</fullName>
    </submittedName>
</protein>
<organism evidence="1 2">
    <name type="scientific">Rhabditophanes sp. KR3021</name>
    <dbReference type="NCBI Taxonomy" id="114890"/>
    <lineage>
        <taxon>Eukaryota</taxon>
        <taxon>Metazoa</taxon>
        <taxon>Ecdysozoa</taxon>
        <taxon>Nematoda</taxon>
        <taxon>Chromadorea</taxon>
        <taxon>Rhabditida</taxon>
        <taxon>Tylenchina</taxon>
        <taxon>Panagrolaimomorpha</taxon>
        <taxon>Strongyloidoidea</taxon>
        <taxon>Alloionematidae</taxon>
        <taxon>Rhabditophanes</taxon>
    </lineage>
</organism>
<dbReference type="WBParaSite" id="RSKR_0000865800.1">
    <property type="protein sequence ID" value="RSKR_0000865800.1"/>
    <property type="gene ID" value="RSKR_0000865800"/>
</dbReference>
<evidence type="ECO:0000313" key="2">
    <source>
        <dbReference type="WBParaSite" id="RSKR_0000865800.1"/>
    </source>
</evidence>
<name>A0AC35U7Q1_9BILA</name>
<proteinExistence type="predicted"/>
<sequence>MSSNESQAPIQNMLSTLKDLIGNLSEKNRMSDEVLKSTNMVKQKLGNMLNNIDYTDQMNTSKKEQKPDYRNGVVDRMRNENQRIYILNEERNNLRLLVQEYHYTLEMVMKKHRQIVEKIAATPNVENILRESNCALDSQCKEIQGKMAFANVCNRMIEYINEFEESQREKNKALIRLEAENKLLRELLHIQKNPFKEFVEPESYYTTALSKTIPKTIAPTRVIMAAILPTKNSLPERQFFSVAVSSQSDKMAPQNGHRPFGPRCCFDFAEGRMDMEDALSRQIVKIQMSKDVCLCNEIFNRHFHVMHETYLEYMREKTNNNSSDLLNDLKYVSFTYDCEGCIVSNQYDFKISDIINNWKGFRKMT</sequence>